<dbReference type="NCBIfam" id="NF007014">
    <property type="entry name" value="PRK09478.1"/>
    <property type="match status" value="1"/>
</dbReference>
<dbReference type="GO" id="GO:0005886">
    <property type="term" value="C:plasma membrane"/>
    <property type="evidence" value="ECO:0007669"/>
    <property type="project" value="UniProtKB-SubCell"/>
</dbReference>
<evidence type="ECO:0000256" key="2">
    <source>
        <dbReference type="ARBA" id="ARBA00022475"/>
    </source>
</evidence>
<dbReference type="AlphaFoldDB" id="A0A929MT78"/>
<keyword evidence="5 6" id="KW-0472">Membrane</keyword>
<evidence type="ECO:0000313" key="7">
    <source>
        <dbReference type="EMBL" id="MBF0934799.1"/>
    </source>
</evidence>
<evidence type="ECO:0000313" key="8">
    <source>
        <dbReference type="Proteomes" id="UP000757900"/>
    </source>
</evidence>
<keyword evidence="3 6" id="KW-0812">Transmembrane</keyword>
<reference evidence="7" key="1">
    <citation type="submission" date="2020-04" db="EMBL/GenBank/DDBJ databases">
        <title>Deep metagenomics examines the oral microbiome during advanced dental caries in children, revealing novel taxa and co-occurrences with host molecules.</title>
        <authorList>
            <person name="Baker J.L."/>
            <person name="Morton J.T."/>
            <person name="Dinis M."/>
            <person name="Alvarez R."/>
            <person name="Tran N.C."/>
            <person name="Knight R."/>
            <person name="Edlund A."/>
        </authorList>
    </citation>
    <scope>NUCLEOTIDE SEQUENCE</scope>
    <source>
        <strain evidence="7">JCVI_23_bin.16</strain>
    </source>
</reference>
<comment type="caution">
    <text evidence="7">The sequence shown here is derived from an EMBL/GenBank/DDBJ whole genome shotgun (WGS) entry which is preliminary data.</text>
</comment>
<sequence length="344" mass="36915">MELSKKLRFTNKTPRELLLDFSLYIVLAALIAIIISMDTSFVSPKNFINILAQASTRIIMACGAAGLIILGGTDLSAGRVLGLTSLNAASLLQSTTYASRMYPDLPQLPLWLPLIIVIVVGGIFGLINGFGVAVLKVHAFIITLGTQLVAYGIALIYQQQQAGGAQPIANFDDRYRNLVNGTVNFTTDIQIPYVVFYAIVVCVIMWIIWNKTQLGKNMYAIGGNIEAAEVSGVNIVKNILIIFLISGILYGLAGYLEAARVGSTTSNTGLNYDLDAISASVIGGVSFSGGIGTIPGVIIGAIILQFINYGLAYVGVNPNYQYIIKGLIIILAVAIDVRKYIKRK</sequence>
<evidence type="ECO:0000256" key="5">
    <source>
        <dbReference type="ARBA" id="ARBA00023136"/>
    </source>
</evidence>
<feature type="transmembrane region" description="Helical" evidence="6">
    <location>
        <begin position="277"/>
        <end position="307"/>
    </location>
</feature>
<comment type="subcellular location">
    <subcellularLocation>
        <location evidence="1">Cell membrane</location>
        <topology evidence="1">Multi-pass membrane protein</topology>
    </subcellularLocation>
</comment>
<dbReference type="GO" id="GO:0022857">
    <property type="term" value="F:transmembrane transporter activity"/>
    <property type="evidence" value="ECO:0007669"/>
    <property type="project" value="InterPro"/>
</dbReference>
<dbReference type="InterPro" id="IPR001851">
    <property type="entry name" value="ABC_transp_permease"/>
</dbReference>
<evidence type="ECO:0000256" key="6">
    <source>
        <dbReference type="SAM" id="Phobius"/>
    </source>
</evidence>
<proteinExistence type="predicted"/>
<feature type="transmembrane region" description="Helical" evidence="6">
    <location>
        <begin position="137"/>
        <end position="157"/>
    </location>
</feature>
<feature type="transmembrane region" description="Helical" evidence="6">
    <location>
        <begin position="110"/>
        <end position="131"/>
    </location>
</feature>
<keyword evidence="2" id="KW-1003">Cell membrane</keyword>
<name>A0A929MT78_ABIDE</name>
<feature type="transmembrane region" description="Helical" evidence="6">
    <location>
        <begin position="239"/>
        <end position="256"/>
    </location>
</feature>
<dbReference type="Pfam" id="PF02653">
    <property type="entry name" value="BPD_transp_2"/>
    <property type="match status" value="1"/>
</dbReference>
<feature type="transmembrane region" description="Helical" evidence="6">
    <location>
        <begin position="319"/>
        <end position="337"/>
    </location>
</feature>
<feature type="transmembrane region" description="Helical" evidence="6">
    <location>
        <begin position="47"/>
        <end position="70"/>
    </location>
</feature>
<organism evidence="7 8">
    <name type="scientific">Abiotrophia defectiva</name>
    <name type="common">Streptococcus defectivus</name>
    <dbReference type="NCBI Taxonomy" id="46125"/>
    <lineage>
        <taxon>Bacteria</taxon>
        <taxon>Bacillati</taxon>
        <taxon>Bacillota</taxon>
        <taxon>Bacilli</taxon>
        <taxon>Lactobacillales</taxon>
        <taxon>Aerococcaceae</taxon>
        <taxon>Abiotrophia</taxon>
    </lineage>
</organism>
<feature type="transmembrane region" description="Helical" evidence="6">
    <location>
        <begin position="191"/>
        <end position="209"/>
    </location>
</feature>
<evidence type="ECO:0000256" key="1">
    <source>
        <dbReference type="ARBA" id="ARBA00004651"/>
    </source>
</evidence>
<feature type="transmembrane region" description="Helical" evidence="6">
    <location>
        <begin position="21"/>
        <end position="41"/>
    </location>
</feature>
<evidence type="ECO:0000256" key="3">
    <source>
        <dbReference type="ARBA" id="ARBA00022692"/>
    </source>
</evidence>
<gene>
    <name evidence="7" type="primary">mglC</name>
    <name evidence="7" type="ORF">HXK00_04030</name>
</gene>
<dbReference type="Proteomes" id="UP000757900">
    <property type="component" value="Unassembled WGS sequence"/>
</dbReference>
<accession>A0A929MT78</accession>
<dbReference type="CDD" id="cd06579">
    <property type="entry name" value="TM_PBP1_transp_AraH_like"/>
    <property type="match status" value="1"/>
</dbReference>
<dbReference type="PANTHER" id="PTHR32196">
    <property type="entry name" value="ABC TRANSPORTER PERMEASE PROTEIN YPHD-RELATED-RELATED"/>
    <property type="match status" value="1"/>
</dbReference>
<evidence type="ECO:0000256" key="4">
    <source>
        <dbReference type="ARBA" id="ARBA00022989"/>
    </source>
</evidence>
<protein>
    <submittedName>
        <fullName evidence="7">Galactose/methyl galactoside ABC transporter permease MglC</fullName>
    </submittedName>
</protein>
<dbReference type="PANTHER" id="PTHR32196:SF18">
    <property type="entry name" value="GALACTOSE_METHYL GALACTOSIDE IMPORT PERMEASE PROTEIN MGLC"/>
    <property type="match status" value="1"/>
</dbReference>
<keyword evidence="4 6" id="KW-1133">Transmembrane helix</keyword>
<dbReference type="EMBL" id="JABZFV010000069">
    <property type="protein sequence ID" value="MBF0934799.1"/>
    <property type="molecule type" value="Genomic_DNA"/>
</dbReference>